<evidence type="ECO:0000313" key="1">
    <source>
        <dbReference type="EMBL" id="CAD8321945.1"/>
    </source>
</evidence>
<name>A0A7R9WE09_9STRA</name>
<dbReference type="PANTHER" id="PTHR47204:SF1">
    <property type="entry name" value="RIBONUCLEASE H2 SUBUNIT C"/>
    <property type="match status" value="1"/>
</dbReference>
<dbReference type="GO" id="GO:0032299">
    <property type="term" value="C:ribonuclease H2 complex"/>
    <property type="evidence" value="ECO:0007669"/>
    <property type="project" value="InterPro"/>
</dbReference>
<dbReference type="GO" id="GO:0006401">
    <property type="term" value="P:RNA catabolic process"/>
    <property type="evidence" value="ECO:0007669"/>
    <property type="project" value="InterPro"/>
</dbReference>
<gene>
    <name evidence="1" type="ORF">TDUB1175_LOCUS20361</name>
</gene>
<dbReference type="EMBL" id="HBED01040485">
    <property type="protein sequence ID" value="CAD8321945.1"/>
    <property type="molecule type" value="Transcribed_RNA"/>
</dbReference>
<accession>A0A7R9WE09</accession>
<dbReference type="PANTHER" id="PTHR47204">
    <property type="entry name" value="OS02G0168900 PROTEIN"/>
    <property type="match status" value="1"/>
</dbReference>
<dbReference type="AlphaFoldDB" id="A0A7R9WE09"/>
<organism evidence="1">
    <name type="scientific">Pseudictyota dubia</name>
    <dbReference type="NCBI Taxonomy" id="2749911"/>
    <lineage>
        <taxon>Eukaryota</taxon>
        <taxon>Sar</taxon>
        <taxon>Stramenopiles</taxon>
        <taxon>Ochrophyta</taxon>
        <taxon>Bacillariophyta</taxon>
        <taxon>Mediophyceae</taxon>
        <taxon>Biddulphiophycidae</taxon>
        <taxon>Eupodiscales</taxon>
        <taxon>Odontellaceae</taxon>
        <taxon>Pseudictyota</taxon>
    </lineage>
</organism>
<dbReference type="Gene3D" id="2.40.128.680">
    <property type="match status" value="1"/>
</dbReference>
<protein>
    <submittedName>
        <fullName evidence="1">Uncharacterized protein</fullName>
    </submittedName>
</protein>
<sequence length="172" mass="18682">MSRSTPSARRHIDASVGFSAVVTPPLGSAPSSHCASSHPDVDGERVPTTECHLIPCTIHRDGLSSVHVYFRPTELPQSLGKGEKRCDNDGEESPVLAAQFRGRGLLAPPPTILPEDVVGSVFSVPEHAAMMSSTQGGDEREVEWLGGTFRSVHEWRHEHDVSVIRREEREGG</sequence>
<reference evidence="1" key="1">
    <citation type="submission" date="2021-01" db="EMBL/GenBank/DDBJ databases">
        <authorList>
            <person name="Corre E."/>
            <person name="Pelletier E."/>
            <person name="Niang G."/>
            <person name="Scheremetjew M."/>
            <person name="Finn R."/>
            <person name="Kale V."/>
            <person name="Holt S."/>
            <person name="Cochrane G."/>
            <person name="Meng A."/>
            <person name="Brown T."/>
            <person name="Cohen L."/>
        </authorList>
    </citation>
    <scope>NUCLEOTIDE SEQUENCE</scope>
    <source>
        <strain evidence="1">CCMP147</strain>
    </source>
</reference>
<dbReference type="InterPro" id="IPR013924">
    <property type="entry name" value="RNase_H2_suC"/>
</dbReference>
<feature type="non-terminal residue" evidence="1">
    <location>
        <position position="172"/>
    </location>
</feature>
<dbReference type="Pfam" id="PF08615">
    <property type="entry name" value="RNase_H2_suC"/>
    <property type="match status" value="1"/>
</dbReference>
<proteinExistence type="predicted"/>